<dbReference type="EMBL" id="OU893351">
    <property type="protein sequence ID" value="CAG9790118.1"/>
    <property type="molecule type" value="Genomic_DNA"/>
</dbReference>
<reference evidence="2" key="1">
    <citation type="submission" date="2021-12" db="EMBL/GenBank/DDBJ databases">
        <authorList>
            <person name="King R."/>
        </authorList>
    </citation>
    <scope>NUCLEOTIDE SEQUENCE</scope>
</reference>
<protein>
    <submittedName>
        <fullName evidence="2">Uncharacterized protein</fullName>
    </submittedName>
</protein>
<dbReference type="OrthoDB" id="7474169at2759"/>
<name>A0A9N9R4S9_9NEOP</name>
<evidence type="ECO:0000313" key="2">
    <source>
        <dbReference type="EMBL" id="CAG9790118.1"/>
    </source>
</evidence>
<dbReference type="PANTHER" id="PTHR47771">
    <property type="entry name" value="LD27203P-RELATED"/>
    <property type="match status" value="1"/>
</dbReference>
<evidence type="ECO:0000256" key="1">
    <source>
        <dbReference type="SAM" id="MobiDB-lite"/>
    </source>
</evidence>
<feature type="region of interest" description="Disordered" evidence="1">
    <location>
        <begin position="509"/>
        <end position="557"/>
    </location>
</feature>
<dbReference type="PANTHER" id="PTHR47771:SF14">
    <property type="entry name" value="RH73259P"/>
    <property type="match status" value="1"/>
</dbReference>
<organism evidence="2 3">
    <name type="scientific">Diatraea saccharalis</name>
    <name type="common">sugarcane borer</name>
    <dbReference type="NCBI Taxonomy" id="40085"/>
    <lineage>
        <taxon>Eukaryota</taxon>
        <taxon>Metazoa</taxon>
        <taxon>Ecdysozoa</taxon>
        <taxon>Arthropoda</taxon>
        <taxon>Hexapoda</taxon>
        <taxon>Insecta</taxon>
        <taxon>Pterygota</taxon>
        <taxon>Neoptera</taxon>
        <taxon>Endopterygota</taxon>
        <taxon>Lepidoptera</taxon>
        <taxon>Glossata</taxon>
        <taxon>Ditrysia</taxon>
        <taxon>Pyraloidea</taxon>
        <taxon>Crambidae</taxon>
        <taxon>Crambinae</taxon>
        <taxon>Diatraea</taxon>
    </lineage>
</organism>
<feature type="compositionally biased region" description="Polar residues" evidence="1">
    <location>
        <begin position="7"/>
        <end position="29"/>
    </location>
</feature>
<gene>
    <name evidence="2" type="ORF">DIATSA_LOCUS7800</name>
</gene>
<feature type="region of interest" description="Disordered" evidence="1">
    <location>
        <begin position="415"/>
        <end position="434"/>
    </location>
</feature>
<dbReference type="Proteomes" id="UP001153714">
    <property type="component" value="Chromosome 20"/>
</dbReference>
<evidence type="ECO:0000313" key="3">
    <source>
        <dbReference type="Proteomes" id="UP001153714"/>
    </source>
</evidence>
<proteinExistence type="predicted"/>
<accession>A0A9N9R4S9</accession>
<sequence>MLDDSKVPTQTHQVTTDANGNTLPQQQSDPPLDIYLLQQQYNPALDQELFQIQPSAIPANLVQYNSQPYFYLTNNGVTTPLYNVQQQHPPRAYKNEYKSNENPFKKEDEQEHEVLTTSLVKVFKDHNCSQDDTTSDAVVKEIEHDTSKPNKLSTELSNYEVRNINGNFGEKDTTPRALTYRGAVHFRVEQPRGNARSERFYYTTISPSIQTSTNNNEYYKDEGITKLVESTQDLVSNEDLLRINHAAEQHVNINTEDLIKPRSRFSLKSEQSRYSSSYNWPRNKFTVKAKIGKIVDSESRNIENGRKQHALQTNPKEYKFVTPIVVADTSDNNYKEQIVNNLVSTMVPYIADGYEIVGVKNTFQDEKQEIENDANQYKSVDVTPRPIGQKYLAPITVALRLLNANDTETLNSVEDHEASDSEHIPKRVQRPKQEKTIVEIQESIPVSITHINDVEVHEYLDEGRSNEKGPFDIAKSLFNRYVDAIESSKKIQKNMNDILYKYGTMNNYESKNGDGRNDDDEQNNLQQDNNNEEDNLDSSENMQSHVQIRPNDDTDNQRSELVDYYNEYDSKKIIQPIVIEKQVPITQFVDRFIEKQVPYPEPVEVVKTVPVDRPVPIPVPYEKIVEKPVEVTRYVDKPYPVEIHHPYPVGVPYPVEQKVFVDRPVHVPYPIEKLVEKQVIQTVPVPTPVAVPVEVPVPVEQKVLYPVPIETPVAVPIEVEKPVPVERVVHKEVPVPYPVEKRVPYPVPYETRVPVPYAVEKKVPVTVEKIVEKPVTVTKYVDRPVHIQVPVPQPVPVPIHVREPYPVDRIVEKKVPYPVPVDRIVEKKVPVKVPYPVQTVVEKIVEKPVVVTKYVDKPYPVEKRVPYPVQVPYEVKVPYPVERIVEKPVHIPVRVPYPVEKIIEKPFAVYSYGYSHNTQQQQQSQIAPQYIKYDNVDNQKGLNHNQAQKNILHATQSQIQHLRENLKQPVQSTHWGNQYASSYQYVNTSQQAKDFNFKRNLVDYINYMTNAQSNNYHGPPPMANYDDWWQKNKDYVVEMKVRRTDRTPKVTKLRIEYGGFKPPLIPSTEVDLDGLPINKSKNQS</sequence>
<feature type="region of interest" description="Disordered" evidence="1">
    <location>
        <begin position="1"/>
        <end position="29"/>
    </location>
</feature>
<dbReference type="AlphaFoldDB" id="A0A9N9R4S9"/>
<reference evidence="2" key="2">
    <citation type="submission" date="2022-10" db="EMBL/GenBank/DDBJ databases">
        <authorList>
            <consortium name="ENA_rothamsted_submissions"/>
            <consortium name="culmorum"/>
            <person name="King R."/>
        </authorList>
    </citation>
    <scope>NUCLEOTIDE SEQUENCE</scope>
</reference>
<keyword evidence="3" id="KW-1185">Reference proteome</keyword>